<evidence type="ECO:0000256" key="9">
    <source>
        <dbReference type="RuleBase" id="RU003357"/>
    </source>
</evidence>
<keyword evidence="3 8" id="KW-1134">Transmembrane beta strand</keyword>
<dbReference type="Gene3D" id="2.40.170.20">
    <property type="entry name" value="TonB-dependent receptor, beta-barrel domain"/>
    <property type="match status" value="1"/>
</dbReference>
<dbReference type="InterPro" id="IPR018247">
    <property type="entry name" value="EF_Hand_1_Ca_BS"/>
</dbReference>
<dbReference type="Pfam" id="PF13715">
    <property type="entry name" value="CarbopepD_reg_2"/>
    <property type="match status" value="1"/>
</dbReference>
<dbReference type="InterPro" id="IPR037066">
    <property type="entry name" value="Plug_dom_sf"/>
</dbReference>
<keyword evidence="7 8" id="KW-0998">Cell outer membrane</keyword>
<dbReference type="NCBIfam" id="TIGR04057">
    <property type="entry name" value="SusC_RagA_signa"/>
    <property type="match status" value="1"/>
</dbReference>
<reference evidence="14" key="1">
    <citation type="submission" date="2017-06" db="EMBL/GenBank/DDBJ databases">
        <title>Capnocytophaga spp. assemblies.</title>
        <authorList>
            <person name="Gulvik C.A."/>
        </authorList>
    </citation>
    <scope>NUCLEOTIDE SEQUENCE [LARGE SCALE GENOMIC DNA]</scope>
    <source>
        <strain evidence="14">H6253</strain>
    </source>
</reference>
<dbReference type="InterPro" id="IPR036942">
    <property type="entry name" value="Beta-barrel_TonB_sf"/>
</dbReference>
<dbReference type="GO" id="GO:0009279">
    <property type="term" value="C:cell outer membrane"/>
    <property type="evidence" value="ECO:0007669"/>
    <property type="project" value="UniProtKB-SubCell"/>
</dbReference>
<dbReference type="SUPFAM" id="SSF49464">
    <property type="entry name" value="Carboxypeptidase regulatory domain-like"/>
    <property type="match status" value="1"/>
</dbReference>
<evidence type="ECO:0000256" key="2">
    <source>
        <dbReference type="ARBA" id="ARBA00022448"/>
    </source>
</evidence>
<evidence type="ECO:0000313" key="13">
    <source>
        <dbReference type="EMBL" id="ATA82567.1"/>
    </source>
</evidence>
<dbReference type="SUPFAM" id="SSF56935">
    <property type="entry name" value="Porins"/>
    <property type="match status" value="1"/>
</dbReference>
<dbReference type="InterPro" id="IPR012910">
    <property type="entry name" value="Plug_dom"/>
</dbReference>
<evidence type="ECO:0000259" key="11">
    <source>
        <dbReference type="Pfam" id="PF00593"/>
    </source>
</evidence>
<name>A0A250FEW7_9FLAO</name>
<dbReference type="Gene3D" id="2.60.40.1120">
    <property type="entry name" value="Carboxypeptidase-like, regulatory domain"/>
    <property type="match status" value="1"/>
</dbReference>
<comment type="subcellular location">
    <subcellularLocation>
        <location evidence="1 8">Cell outer membrane</location>
        <topology evidence="1 8">Multi-pass membrane protein</topology>
    </subcellularLocation>
</comment>
<dbReference type="PROSITE" id="PS00018">
    <property type="entry name" value="EF_HAND_1"/>
    <property type="match status" value="1"/>
</dbReference>
<evidence type="ECO:0000256" key="3">
    <source>
        <dbReference type="ARBA" id="ARBA00022452"/>
    </source>
</evidence>
<feature type="signal peptide" evidence="10">
    <location>
        <begin position="1"/>
        <end position="21"/>
    </location>
</feature>
<dbReference type="Proteomes" id="UP000217276">
    <property type="component" value="Chromosome"/>
</dbReference>
<dbReference type="PROSITE" id="PS52016">
    <property type="entry name" value="TONB_DEPENDENT_REC_3"/>
    <property type="match status" value="1"/>
</dbReference>
<keyword evidence="2 8" id="KW-0813">Transport</keyword>
<evidence type="ECO:0000256" key="4">
    <source>
        <dbReference type="ARBA" id="ARBA00022692"/>
    </source>
</evidence>
<evidence type="ECO:0000256" key="5">
    <source>
        <dbReference type="ARBA" id="ARBA00023077"/>
    </source>
</evidence>
<dbReference type="Pfam" id="PF00593">
    <property type="entry name" value="TonB_dep_Rec_b-barrel"/>
    <property type="match status" value="1"/>
</dbReference>
<keyword evidence="14" id="KW-1185">Reference proteome</keyword>
<dbReference type="NCBIfam" id="TIGR04056">
    <property type="entry name" value="OMP_RagA_SusC"/>
    <property type="match status" value="1"/>
</dbReference>
<evidence type="ECO:0000259" key="12">
    <source>
        <dbReference type="Pfam" id="PF07715"/>
    </source>
</evidence>
<feature type="domain" description="TonB-dependent receptor plug" evidence="12">
    <location>
        <begin position="117"/>
        <end position="223"/>
    </location>
</feature>
<dbReference type="InterPro" id="IPR023996">
    <property type="entry name" value="TonB-dep_OMP_SusC/RagA"/>
</dbReference>
<evidence type="ECO:0000313" key="14">
    <source>
        <dbReference type="Proteomes" id="UP000217276"/>
    </source>
</evidence>
<sequence length="1114" mass="123877">MKQKILFCSFFLMLFTAIGWAQEKIVKGTVSSDELPLPGAAVVVKGTTHGTQTDFDGNYTLTVKEGDILVFSFVGYTTQEKKVTGGGKNVTLNIKLKEETNTLDEVVVTAYGGTQKKAKVTSSIATVKAEVLSTGSFSNPAQALSGAIAGLRVAQTSGSPGAAPTLVLRGGTNLDGSGSPLIIIDGQIRGGLSDINPDDIESMDILKDAGATAIYGARASNGVVLITTKKGRAGTSSLNVKLKHGFAYMNNQVDFLNARDYLYWQRTAIRNSARVWQNGGGVWKGFTNEATLNGAQPYGTGNKHFKSMTDNTVLNANENPNSYWSTMFSESLSPSQKQQLLSEGWQTMTDPITGKELIFYDFDFKKAAFRPFALTRDYSLSMTGGNDKGKYYAGLGYYNQEGLPIMSWYKRLTGTLNAEYKLKPWLTSTSNFSIAYATWYKNANDADDNAYFGRMLSAPPTQKDKVNGQIVMGRGGNDGNPRFYEGVFLRDNSTNKINFGQSLRADLYKGLSLTVSGQLMFDEGYYEAFDKDHQISPGKNANNWSRSRGSSASFERTIRQTYNSILNYKFDINAHHFDAMAGYEYYDSYTRGLSASGSEAPTDEFQDLGLTSNKEGKRGVDTDHYGNRIKSYFGRLNYDYADKYLFSFTIRRDGYSRLINNRWGNFPAASLGWIISREDFIPDNVKEVLSFAKLRTSFGLNGNVPDKFIGNYTLQGSYGTNKYNGAVGYAIGNFPNKGLRWEKTRTFEVGLDLGFIRNRINANFTVYDRLTSDKIQSMTLPHSSGASAINTNNGSFRNRGVEIETNFRIIEKKDLRWNLAINAAYNKNTVVKLPDNGYPKNRQDAFEVYDGTTGNKKWVGGYQEGQEPGDMYAYDALGVYQNEEQVRQLANNLVDETGSKKLYGPAAWARLSDAEKEKGLPIQPGDVIWRDVNGDGKIDKYDLVKAGNMFPKWTGGLNTTLSYKNMRLSARMDYALNFKQRISVGNSLPWYLGNMQGTFNTVKQVKDTWTPDNPTAKYPKYYWADQLGKRNYERSSTMFIYEGSYLAFREVALSYNFEKDIVSKVGLDNLEVSLIGQNLGYLTKAETYSPEALGQSSSGYPLPRTIILGLNITF</sequence>
<keyword evidence="6 8" id="KW-0472">Membrane</keyword>
<evidence type="ECO:0000256" key="8">
    <source>
        <dbReference type="PROSITE-ProRule" id="PRU01360"/>
    </source>
</evidence>
<dbReference type="Gene3D" id="2.170.130.10">
    <property type="entry name" value="TonB-dependent receptor, plug domain"/>
    <property type="match status" value="1"/>
</dbReference>
<evidence type="ECO:0000256" key="7">
    <source>
        <dbReference type="ARBA" id="ARBA00023237"/>
    </source>
</evidence>
<dbReference type="KEGG" id="clk:CGC53_09530"/>
<proteinExistence type="inferred from homology"/>
<protein>
    <submittedName>
        <fullName evidence="13">SusC/RagA family protein</fullName>
    </submittedName>
</protein>
<dbReference type="AlphaFoldDB" id="A0A250FEW7"/>
<comment type="similarity">
    <text evidence="8 9">Belongs to the TonB-dependent receptor family.</text>
</comment>
<accession>A0A250FEW7</accession>
<keyword evidence="10" id="KW-0732">Signal</keyword>
<evidence type="ECO:0000256" key="1">
    <source>
        <dbReference type="ARBA" id="ARBA00004571"/>
    </source>
</evidence>
<gene>
    <name evidence="13" type="ORF">CGC53_09530</name>
</gene>
<dbReference type="InterPro" id="IPR008969">
    <property type="entry name" value="CarboxyPept-like_regulatory"/>
</dbReference>
<keyword evidence="4 8" id="KW-0812">Transmembrane</keyword>
<dbReference type="RefSeq" id="WP_095914561.1">
    <property type="nucleotide sequence ID" value="NZ_CAUUPF010000012.1"/>
</dbReference>
<dbReference type="Pfam" id="PF07715">
    <property type="entry name" value="Plug"/>
    <property type="match status" value="1"/>
</dbReference>
<evidence type="ECO:0000256" key="10">
    <source>
        <dbReference type="SAM" id="SignalP"/>
    </source>
</evidence>
<feature type="chain" id="PRO_5012219503" evidence="10">
    <location>
        <begin position="22"/>
        <end position="1114"/>
    </location>
</feature>
<dbReference type="InterPro" id="IPR000531">
    <property type="entry name" value="Beta-barrel_TonB"/>
</dbReference>
<keyword evidence="5 9" id="KW-0798">TonB box</keyword>
<evidence type="ECO:0000256" key="6">
    <source>
        <dbReference type="ARBA" id="ARBA00023136"/>
    </source>
</evidence>
<dbReference type="InterPro" id="IPR023997">
    <property type="entry name" value="TonB-dep_OMP_SusC/RagA_CS"/>
</dbReference>
<dbReference type="InterPro" id="IPR039426">
    <property type="entry name" value="TonB-dep_rcpt-like"/>
</dbReference>
<dbReference type="EMBL" id="CP022384">
    <property type="protein sequence ID" value="ATA82567.1"/>
    <property type="molecule type" value="Genomic_DNA"/>
</dbReference>
<feature type="domain" description="TonB-dependent receptor-like beta-barrel" evidence="11">
    <location>
        <begin position="439"/>
        <end position="843"/>
    </location>
</feature>
<organism evidence="13 14">
    <name type="scientific">Capnocytophaga leadbetteri</name>
    <dbReference type="NCBI Taxonomy" id="327575"/>
    <lineage>
        <taxon>Bacteria</taxon>
        <taxon>Pseudomonadati</taxon>
        <taxon>Bacteroidota</taxon>
        <taxon>Flavobacteriia</taxon>
        <taxon>Flavobacteriales</taxon>
        <taxon>Flavobacteriaceae</taxon>
        <taxon>Capnocytophaga</taxon>
    </lineage>
</organism>